<name>A0AAW6FQL4_9FIRM</name>
<evidence type="ECO:0000256" key="6">
    <source>
        <dbReference type="ARBA" id="ARBA00023163"/>
    </source>
</evidence>
<organism evidence="9 10">
    <name type="scientific">Faecalitalea cylindroides</name>
    <dbReference type="NCBI Taxonomy" id="39483"/>
    <lineage>
        <taxon>Bacteria</taxon>
        <taxon>Bacillati</taxon>
        <taxon>Bacillota</taxon>
        <taxon>Erysipelotrichia</taxon>
        <taxon>Erysipelotrichales</taxon>
        <taxon>Erysipelotrichaceae</taxon>
        <taxon>Faecalitalea</taxon>
    </lineage>
</organism>
<keyword evidence="3" id="KW-0808">Transferase</keyword>
<dbReference type="RefSeq" id="WP_195191175.1">
    <property type="nucleotide sequence ID" value="NZ_JADMUL010000011.1"/>
</dbReference>
<dbReference type="AlphaFoldDB" id="A0AAW6FQL4"/>
<dbReference type="GO" id="GO:0006269">
    <property type="term" value="P:DNA replication, synthesis of primer"/>
    <property type="evidence" value="ECO:0007669"/>
    <property type="project" value="UniProtKB-KW"/>
</dbReference>
<dbReference type="GO" id="GO:0000428">
    <property type="term" value="C:DNA-directed RNA polymerase complex"/>
    <property type="evidence" value="ECO:0007669"/>
    <property type="project" value="UniProtKB-KW"/>
</dbReference>
<evidence type="ECO:0000256" key="5">
    <source>
        <dbReference type="ARBA" id="ARBA00022705"/>
    </source>
</evidence>
<keyword evidence="5" id="KW-0235">DNA replication</keyword>
<evidence type="ECO:0000259" key="8">
    <source>
        <dbReference type="Pfam" id="PF13362"/>
    </source>
</evidence>
<evidence type="ECO:0000259" key="7">
    <source>
        <dbReference type="Pfam" id="PF13154"/>
    </source>
</evidence>
<dbReference type="Pfam" id="PF13362">
    <property type="entry name" value="Toprim_3"/>
    <property type="match status" value="1"/>
</dbReference>
<evidence type="ECO:0000256" key="1">
    <source>
        <dbReference type="ARBA" id="ARBA00022478"/>
    </source>
</evidence>
<keyword evidence="1" id="KW-0240">DNA-directed RNA polymerase</keyword>
<evidence type="ECO:0000313" key="10">
    <source>
        <dbReference type="Proteomes" id="UP001220658"/>
    </source>
</evidence>
<dbReference type="InterPro" id="IPR025054">
    <property type="entry name" value="DUF3991"/>
</dbReference>
<dbReference type="Pfam" id="PF13154">
    <property type="entry name" value="DUF3991"/>
    <property type="match status" value="1"/>
</dbReference>
<comment type="caution">
    <text evidence="9">The sequence shown here is derived from an EMBL/GenBank/DDBJ whole genome shotgun (WGS) entry which is preliminary data.</text>
</comment>
<dbReference type="EMBL" id="JAQNCK010000009">
    <property type="protein sequence ID" value="MDC0828001.1"/>
    <property type="molecule type" value="Genomic_DNA"/>
</dbReference>
<reference evidence="9" key="1">
    <citation type="submission" date="2023-01" db="EMBL/GenBank/DDBJ databases">
        <title>Human gut microbiome strain richness.</title>
        <authorList>
            <person name="Chen-Liaw A."/>
        </authorList>
    </citation>
    <scope>NUCLEOTIDE SEQUENCE</scope>
    <source>
        <strain evidence="9">D55st1_G4_D55t1_190419</strain>
    </source>
</reference>
<dbReference type="SUPFAM" id="SSF57783">
    <property type="entry name" value="Zinc beta-ribbon"/>
    <property type="match status" value="1"/>
</dbReference>
<dbReference type="Gene3D" id="3.90.580.10">
    <property type="entry name" value="Zinc finger, CHC2-type domain"/>
    <property type="match status" value="1"/>
</dbReference>
<accession>A0AAW6FQL4</accession>
<dbReference type="InterPro" id="IPR006171">
    <property type="entry name" value="TOPRIM_dom"/>
</dbReference>
<keyword evidence="6" id="KW-0804">Transcription</keyword>
<proteinExistence type="predicted"/>
<feature type="domain" description="Toprim" evidence="8">
    <location>
        <begin position="539"/>
        <end position="593"/>
    </location>
</feature>
<evidence type="ECO:0000256" key="3">
    <source>
        <dbReference type="ARBA" id="ARBA00022679"/>
    </source>
</evidence>
<dbReference type="Gene3D" id="3.40.1360.10">
    <property type="match status" value="1"/>
</dbReference>
<feature type="domain" description="DUF3991" evidence="7">
    <location>
        <begin position="394"/>
        <end position="460"/>
    </location>
</feature>
<keyword evidence="4" id="KW-0548">Nucleotidyltransferase</keyword>
<sequence length="617" mass="71063">MGKEFLIQALNDSTLESLAETLQHKNQFKQNQFEFICKTTALEDIHLSKETIYKGDEFLILDASNGVRPDFGAFSQWMAKIYTVDEALESLEKEGLSYLDGFKDSPFVFQGKEYRADINEEFINNESLFPDEKMNRSIVESVVNDHIENMEDWALSESGGLIILEREGEEQNYSSYASILEEIGQSIEEDLYNHQEYLSMNQLQYLKGQGMDIPDFIEGRESSLKSEQPRSTETKQQVITPQIATKIENQLSILDVVRDAGYNLKRNGTTSYTTEEHNSLVLDTKSNRFFWNSKPPREEDVKKAQARIERTGKGTIPQCLSGGVITFYMIEHNVSYKKAVSQLAKKVDLHLEIPEIKKSENNKKTMSPLERHRFLQKQLRENHYQNTDMKNVKAYLIKTRKIDPEIVDLFIERKMLVQTQDEKGRTQAAFLGKDENGYLSYVNFRSTSSVSKFKGDYSGCNYDRGCFFEPEFDVPLGWKNDPKKQPINANKRLLVFESNIEMMSYMSLLKLNGNNYKNFAYLSCGSIAKSNCVLETCKTYGYNKVVVMFNNDKEKKNNPGLTKANYVSKQLQKEGIDAHPLVPSKCNDWNDTLIAFKDKLIELNQYKEKPKQKGISR</sequence>
<evidence type="ECO:0000313" key="9">
    <source>
        <dbReference type="EMBL" id="MDC0828001.1"/>
    </source>
</evidence>
<evidence type="ECO:0000256" key="4">
    <source>
        <dbReference type="ARBA" id="ARBA00022695"/>
    </source>
</evidence>
<keyword evidence="2" id="KW-0639">Primosome</keyword>
<dbReference type="GO" id="GO:0008270">
    <property type="term" value="F:zinc ion binding"/>
    <property type="evidence" value="ECO:0007669"/>
    <property type="project" value="InterPro"/>
</dbReference>
<dbReference type="GO" id="GO:0016779">
    <property type="term" value="F:nucleotidyltransferase activity"/>
    <property type="evidence" value="ECO:0007669"/>
    <property type="project" value="UniProtKB-KW"/>
</dbReference>
<dbReference type="InterPro" id="IPR036977">
    <property type="entry name" value="DNA_primase_Znf_CHC2"/>
</dbReference>
<dbReference type="Proteomes" id="UP001220658">
    <property type="component" value="Unassembled WGS sequence"/>
</dbReference>
<gene>
    <name evidence="9" type="ORF">POG00_04665</name>
</gene>
<protein>
    <submittedName>
        <fullName evidence="9">DUF3991 domain-containing protein</fullName>
    </submittedName>
</protein>
<dbReference type="GO" id="GO:0003677">
    <property type="term" value="F:DNA binding"/>
    <property type="evidence" value="ECO:0007669"/>
    <property type="project" value="InterPro"/>
</dbReference>
<evidence type="ECO:0000256" key="2">
    <source>
        <dbReference type="ARBA" id="ARBA00022515"/>
    </source>
</evidence>
<dbReference type="GO" id="GO:1990077">
    <property type="term" value="C:primosome complex"/>
    <property type="evidence" value="ECO:0007669"/>
    <property type="project" value="UniProtKB-KW"/>
</dbReference>